<comment type="caution">
    <text evidence="1">The sequence shown here is derived from an EMBL/GenBank/DDBJ whole genome shotgun (WGS) entry which is preliminary data.</text>
</comment>
<name>A0ABD1VYZ1_9LAMI</name>
<organism evidence="1 2">
    <name type="scientific">Abeliophyllum distichum</name>
    <dbReference type="NCBI Taxonomy" id="126358"/>
    <lineage>
        <taxon>Eukaryota</taxon>
        <taxon>Viridiplantae</taxon>
        <taxon>Streptophyta</taxon>
        <taxon>Embryophyta</taxon>
        <taxon>Tracheophyta</taxon>
        <taxon>Spermatophyta</taxon>
        <taxon>Magnoliopsida</taxon>
        <taxon>eudicotyledons</taxon>
        <taxon>Gunneridae</taxon>
        <taxon>Pentapetalae</taxon>
        <taxon>asterids</taxon>
        <taxon>lamiids</taxon>
        <taxon>Lamiales</taxon>
        <taxon>Oleaceae</taxon>
        <taxon>Forsythieae</taxon>
        <taxon>Abeliophyllum</taxon>
    </lineage>
</organism>
<gene>
    <name evidence="1" type="ORF">Adt_03604</name>
</gene>
<accession>A0ABD1VYZ1</accession>
<sequence length="209" mass="24718">MLSSSLRRSHDANGEDIVGTYPNFVICYMTRPFEYENLTLLHIAKKHYFSKNRWYKSKVESIVRIIPELDGIKLLENSENWELYCRQQVLLHHQYHSLTEAIDDCKTWTLRYVDLGLAMNDCVNITDLLDEEYEKTEDIDLEFEGVLLEEWMLAASMGLMFDYGEDVELGLRDNWGECLERYPNIDIDRKFIHNHLGLQMIVIVSWQTI</sequence>
<keyword evidence="2" id="KW-1185">Reference proteome</keyword>
<proteinExistence type="predicted"/>
<dbReference type="AlphaFoldDB" id="A0ABD1VYZ1"/>
<evidence type="ECO:0000313" key="2">
    <source>
        <dbReference type="Proteomes" id="UP001604336"/>
    </source>
</evidence>
<protein>
    <submittedName>
        <fullName evidence="1">Uncharacterized protein</fullName>
    </submittedName>
</protein>
<dbReference type="EMBL" id="JBFOLK010000001">
    <property type="protein sequence ID" value="KAL2542626.1"/>
    <property type="molecule type" value="Genomic_DNA"/>
</dbReference>
<evidence type="ECO:0000313" key="1">
    <source>
        <dbReference type="EMBL" id="KAL2542626.1"/>
    </source>
</evidence>
<reference evidence="2" key="1">
    <citation type="submission" date="2024-07" db="EMBL/GenBank/DDBJ databases">
        <title>Two chromosome-level genome assemblies of Korean endemic species Abeliophyllum distichum and Forsythia ovata (Oleaceae).</title>
        <authorList>
            <person name="Jang H."/>
        </authorList>
    </citation>
    <scope>NUCLEOTIDE SEQUENCE [LARGE SCALE GENOMIC DNA]</scope>
</reference>
<dbReference type="Proteomes" id="UP001604336">
    <property type="component" value="Unassembled WGS sequence"/>
</dbReference>